<comment type="caution">
    <text evidence="7">The sequence shown here is derived from an EMBL/GenBank/DDBJ whole genome shotgun (WGS) entry which is preliminary data.</text>
</comment>
<dbReference type="HOGENOM" id="CLU_011259_2_2_10"/>
<keyword evidence="8" id="KW-1185">Reference proteome</keyword>
<protein>
    <recommendedName>
        <fullName evidence="3 6">Arabinogalactan endo-beta-1,4-galactanase</fullName>
        <ecNumber evidence="3 6">3.2.1.89</ecNumber>
    </recommendedName>
</protein>
<dbReference type="GO" id="GO:0031218">
    <property type="term" value="F:arabinogalactan endo-1,4-beta-galactosidase activity"/>
    <property type="evidence" value="ECO:0007669"/>
    <property type="project" value="UniProtKB-EC"/>
</dbReference>
<comment type="catalytic activity">
    <reaction evidence="1 6">
        <text>The enzyme specifically hydrolyzes (1-&gt;4)-beta-D-galactosidic linkages in type I arabinogalactans.</text>
        <dbReference type="EC" id="3.2.1.89"/>
    </reaction>
</comment>
<accession>H1Q0C7</accession>
<dbReference type="AlphaFoldDB" id="H1Q0C7"/>
<dbReference type="InterPro" id="IPR011683">
    <property type="entry name" value="Glyco_hydro_53"/>
</dbReference>
<dbReference type="InterPro" id="IPR017853">
    <property type="entry name" value="GH"/>
</dbReference>
<name>H1Q0C7_9BACT</name>
<dbReference type="GO" id="GO:0045490">
    <property type="term" value="P:pectin catabolic process"/>
    <property type="evidence" value="ECO:0007669"/>
    <property type="project" value="TreeGrafter"/>
</dbReference>
<evidence type="ECO:0000256" key="1">
    <source>
        <dbReference type="ARBA" id="ARBA00001695"/>
    </source>
</evidence>
<dbReference type="eggNOG" id="COG3867">
    <property type="taxonomic scope" value="Bacteria"/>
</dbReference>
<dbReference type="Gene3D" id="3.20.20.80">
    <property type="entry name" value="Glycosidases"/>
    <property type="match status" value="1"/>
</dbReference>
<sequence length="419" mass="46694">MNIIKNIMIGATLMLSLPVVAQKFVGGDISLLPSYEQKGAKYYDASGNAIPALLPFLAQQGWNAQRVRLFVDPSKAPAEKRAEGAVQDLDYVTALGKRIKYTGQKFMLDLHYSDTWTDPGQHAVPVDWTSASPTELVDKVYSYTKSTLQHLVVAGATPDFIQPGNEITYGMLWPTGRCYPTGANYGSGTFENFARYLKAAIRACREVCPEAKIVVHTEMSFADNVPAFYNTLKSYTDDYDIIGLSYYPDYHGSLSTLNSVLTRLETNHPSKKIMIVETGYGSQWQLPGSKKNFTSVWPLTEQGQAKFASDLIALLNNHASVTGLFWWMPEDNEAGVDWHNPVRSTWWNGSLFNQSTGRVLGAMQILRTFLGGSNEVSHRFTDKSELEKWFTPSGQAIVQPVRSGIYITQGRKIFIPSVR</sequence>
<dbReference type="PATRIC" id="fig|883158.3.peg.379"/>
<keyword evidence="5 6" id="KW-0326">Glycosidase</keyword>
<dbReference type="EC" id="3.2.1.89" evidence="3 6"/>
<dbReference type="Proteomes" id="UP000016023">
    <property type="component" value="Unassembled WGS sequence"/>
</dbReference>
<evidence type="ECO:0000256" key="3">
    <source>
        <dbReference type="ARBA" id="ARBA00012556"/>
    </source>
</evidence>
<comment type="similarity">
    <text evidence="2 6">Belongs to the glycosyl hydrolase 53 family.</text>
</comment>
<dbReference type="PANTHER" id="PTHR34983">
    <property type="entry name" value="ARABINOGALACTAN ENDO-BETA-1,4-GALACTANASE A"/>
    <property type="match status" value="1"/>
</dbReference>
<evidence type="ECO:0000256" key="5">
    <source>
        <dbReference type="ARBA" id="ARBA00023295"/>
    </source>
</evidence>
<evidence type="ECO:0000256" key="4">
    <source>
        <dbReference type="ARBA" id="ARBA00022801"/>
    </source>
</evidence>
<keyword evidence="4 6" id="KW-0378">Hydrolase</keyword>
<dbReference type="SUPFAM" id="SSF51445">
    <property type="entry name" value="(Trans)glycosidases"/>
    <property type="match status" value="1"/>
</dbReference>
<reference evidence="7 8" key="1">
    <citation type="submission" date="2011-12" db="EMBL/GenBank/DDBJ databases">
        <title>The Genome Sequence of Prevotella micans F0438.</title>
        <authorList>
            <consortium name="The Broad Institute Genome Sequencing Platform"/>
            <person name="Earl A."/>
            <person name="Ward D."/>
            <person name="Feldgarden M."/>
            <person name="Gevers D."/>
            <person name="Izard J."/>
            <person name="Baranova O.V."/>
            <person name="Blanton J.M."/>
            <person name="Wade W.G."/>
            <person name="Dewhirst F.E."/>
            <person name="Young S.K."/>
            <person name="Zeng Q."/>
            <person name="Gargeya S."/>
            <person name="Fitzgerald M."/>
            <person name="Haas B."/>
            <person name="Abouelleil A."/>
            <person name="Alvarado L."/>
            <person name="Arachchi H.M."/>
            <person name="Berlin A."/>
            <person name="Chapman S.B."/>
            <person name="Gearin G."/>
            <person name="Goldberg J."/>
            <person name="Griggs A."/>
            <person name="Gujja S."/>
            <person name="Hansen M."/>
            <person name="Heiman D."/>
            <person name="Howarth C."/>
            <person name="Larimer J."/>
            <person name="Lui A."/>
            <person name="MacDonald P.J.P."/>
            <person name="McCowen C."/>
            <person name="Montmayeur A."/>
            <person name="Murphy C."/>
            <person name="Neiman D."/>
            <person name="Pearson M."/>
            <person name="Priest M."/>
            <person name="Roberts A."/>
            <person name="Saif S."/>
            <person name="Shea T."/>
            <person name="Sisk P."/>
            <person name="Stolte C."/>
            <person name="Sykes S."/>
            <person name="Wortman J."/>
            <person name="Nusbaum C."/>
            <person name="Birren B."/>
        </authorList>
    </citation>
    <scope>NUCLEOTIDE SEQUENCE [LARGE SCALE GENOMIC DNA]</scope>
    <source>
        <strain evidence="7 8">F0438</strain>
    </source>
</reference>
<dbReference type="EMBL" id="AGWK01000010">
    <property type="protein sequence ID" value="EHO74048.1"/>
    <property type="molecule type" value="Genomic_DNA"/>
</dbReference>
<evidence type="ECO:0000256" key="2">
    <source>
        <dbReference type="ARBA" id="ARBA00010687"/>
    </source>
</evidence>
<dbReference type="GO" id="GO:0015926">
    <property type="term" value="F:glucosidase activity"/>
    <property type="evidence" value="ECO:0007669"/>
    <property type="project" value="InterPro"/>
</dbReference>
<dbReference type="Pfam" id="PF07745">
    <property type="entry name" value="Glyco_hydro_53"/>
    <property type="match status" value="1"/>
</dbReference>
<organism evidence="7 8">
    <name type="scientific">Prevotella micans F0438</name>
    <dbReference type="NCBI Taxonomy" id="883158"/>
    <lineage>
        <taxon>Bacteria</taxon>
        <taxon>Pseudomonadati</taxon>
        <taxon>Bacteroidota</taxon>
        <taxon>Bacteroidia</taxon>
        <taxon>Bacteroidales</taxon>
        <taxon>Prevotellaceae</taxon>
        <taxon>Prevotella</taxon>
    </lineage>
</organism>
<gene>
    <name evidence="7" type="ORF">HMPREF9140_00365</name>
</gene>
<evidence type="ECO:0000313" key="7">
    <source>
        <dbReference type="EMBL" id="EHO74048.1"/>
    </source>
</evidence>
<proteinExistence type="inferred from homology"/>
<evidence type="ECO:0000313" key="8">
    <source>
        <dbReference type="Proteomes" id="UP000016023"/>
    </source>
</evidence>
<dbReference type="PANTHER" id="PTHR34983:SF1">
    <property type="entry name" value="ARABINOGALACTAN ENDO-BETA-1,4-GALACTANASE A"/>
    <property type="match status" value="1"/>
</dbReference>
<dbReference type="RefSeq" id="WP_006951317.1">
    <property type="nucleotide sequence ID" value="NZ_JH594521.1"/>
</dbReference>
<dbReference type="STRING" id="883158.HMPREF9140_00365"/>
<evidence type="ECO:0000256" key="6">
    <source>
        <dbReference type="RuleBase" id="RU361192"/>
    </source>
</evidence>